<dbReference type="STRING" id="134601.AFA91_15225"/>
<name>A0A0K0X6L3_MYCGD</name>
<accession>A0A0K0X6L3</accession>
<dbReference type="PANTHER" id="PTHR32494:SF5">
    <property type="entry name" value="ALLANTOATE AMIDOHYDROLASE"/>
    <property type="match status" value="1"/>
</dbReference>
<dbReference type="AlphaFoldDB" id="A0A0K0X6L3"/>
<feature type="binding site" evidence="3">
    <location>
        <position position="97"/>
    </location>
    <ligand>
        <name>Zn(2+)</name>
        <dbReference type="ChEBI" id="CHEBI:29105"/>
        <label>1</label>
    </ligand>
</feature>
<dbReference type="SUPFAM" id="SSF53187">
    <property type="entry name" value="Zn-dependent exopeptidases"/>
    <property type="match status" value="1"/>
</dbReference>
<dbReference type="InterPro" id="IPR002933">
    <property type="entry name" value="Peptidase_M20"/>
</dbReference>
<dbReference type="InterPro" id="IPR010158">
    <property type="entry name" value="Amidase_Cbmase"/>
</dbReference>
<evidence type="ECO:0000313" key="4">
    <source>
        <dbReference type="EMBL" id="AKS33026.1"/>
    </source>
</evidence>
<dbReference type="Proteomes" id="UP000062255">
    <property type="component" value="Chromosome"/>
</dbReference>
<feature type="binding site" evidence="3">
    <location>
        <position position="192"/>
    </location>
    <ligand>
        <name>Zn(2+)</name>
        <dbReference type="ChEBI" id="CHEBI:29105"/>
        <label>1</label>
    </ligand>
</feature>
<comment type="cofactor">
    <cofactor evidence="3">
        <name>Zn(2+)</name>
        <dbReference type="ChEBI" id="CHEBI:29105"/>
    </cofactor>
    <text evidence="3">Binds 2 Zn(2+) ions per subunit.</text>
</comment>
<reference evidence="4 5" key="1">
    <citation type="submission" date="2015-07" db="EMBL/GenBank/DDBJ databases">
        <title>Complete genome sequence of Mycobacterium goodii X7B, a facultative thermophilic biodesulfurizing bacterium.</title>
        <authorList>
            <person name="Yu B."/>
            <person name="Li F."/>
            <person name="Xu P."/>
        </authorList>
    </citation>
    <scope>NUCLEOTIDE SEQUENCE [LARGE SCALE GENOMIC DNA]</scope>
    <source>
        <strain evidence="4 5">X7B</strain>
    </source>
</reference>
<dbReference type="PANTHER" id="PTHR32494">
    <property type="entry name" value="ALLANTOATE DEIMINASE-RELATED"/>
    <property type="match status" value="1"/>
</dbReference>
<dbReference type="Gene3D" id="3.40.630.10">
    <property type="entry name" value="Zn peptidases"/>
    <property type="match status" value="1"/>
</dbReference>
<keyword evidence="3" id="KW-0479">Metal-binding</keyword>
<dbReference type="NCBIfam" id="NF006772">
    <property type="entry name" value="PRK09290.2-1"/>
    <property type="match status" value="1"/>
</dbReference>
<protein>
    <submittedName>
        <fullName evidence="4">N-carbamoyl-L-amino acid amidohydrolase</fullName>
    </submittedName>
</protein>
<dbReference type="Pfam" id="PF01546">
    <property type="entry name" value="Peptidase_M20"/>
    <property type="match status" value="1"/>
</dbReference>
<feature type="binding site" evidence="3">
    <location>
        <position position="385"/>
    </location>
    <ligand>
        <name>Zn(2+)</name>
        <dbReference type="ChEBI" id="CHEBI:29105"/>
        <label>2</label>
    </ligand>
</feature>
<dbReference type="GO" id="GO:0016813">
    <property type="term" value="F:hydrolase activity, acting on carbon-nitrogen (but not peptide) bonds, in linear amidines"/>
    <property type="evidence" value="ECO:0007669"/>
    <property type="project" value="InterPro"/>
</dbReference>
<dbReference type="PATRIC" id="fig|134601.6.peg.3167"/>
<feature type="binding site" evidence="3">
    <location>
        <position position="133"/>
    </location>
    <ligand>
        <name>Zn(2+)</name>
        <dbReference type="ChEBI" id="CHEBI:29105"/>
        <label>2</label>
    </ligand>
</feature>
<comment type="similarity">
    <text evidence="1">Belongs to the peptidase M20 family.</text>
</comment>
<dbReference type="CDD" id="cd03884">
    <property type="entry name" value="M20_bAS"/>
    <property type="match status" value="1"/>
</dbReference>
<keyword evidence="2 4" id="KW-0378">Hydrolase</keyword>
<organism evidence="4 5">
    <name type="scientific">Mycolicibacterium goodii</name>
    <name type="common">Mycobacterium goodii</name>
    <dbReference type="NCBI Taxonomy" id="134601"/>
    <lineage>
        <taxon>Bacteria</taxon>
        <taxon>Bacillati</taxon>
        <taxon>Actinomycetota</taxon>
        <taxon>Actinomycetes</taxon>
        <taxon>Mycobacteriales</taxon>
        <taxon>Mycobacteriaceae</taxon>
        <taxon>Mycolicibacterium</taxon>
    </lineage>
</organism>
<dbReference type="PIRSF" id="PIRSF001235">
    <property type="entry name" value="Amidase_carbamoylase"/>
    <property type="match status" value="1"/>
</dbReference>
<evidence type="ECO:0000256" key="3">
    <source>
        <dbReference type="PIRSR" id="PIRSR001235-1"/>
    </source>
</evidence>
<dbReference type="Gene3D" id="3.30.70.360">
    <property type="match status" value="1"/>
</dbReference>
<evidence type="ECO:0000256" key="2">
    <source>
        <dbReference type="ARBA" id="ARBA00022801"/>
    </source>
</evidence>
<sequence>MGEMDHSVDGAAFLADFAELSEIGATSAGGVDREAATAADGEARRWLRDWFGGHGLECRVDAVGNMYGCAQTAASPDAPYVLVGSHLDSQPTSGRFDGAYGVLAAAYSVAALAADRPAGAQHNLAVVNWFNEEGSRFSPSLMGSGVYIGKYSAKNVLATVGKDGVTVRDALSDIGFDGNDTAPEAAGYAEIHIEQGRTLVDGGFDIGVVTRNWAAYKYTITVHGEQSHTGATHMRYRHDALVGASRVVMAVRAVADEFGPDTVLGSVGRMVIEPNSPVVVPARVTMSADVRALDADDVQAAHESLMRRIAEIAQQGEVSVDVESAALRPSTRYQDSGVALATAVAADMGMRWCRLPTMAGHDSVNLKELVPTVMLFVPSVEGISHNEREFTTDEQMLAGVRMMYGTVHRMATGALTGAALT</sequence>
<feature type="binding site" evidence="3">
    <location>
        <position position="97"/>
    </location>
    <ligand>
        <name>Zn(2+)</name>
        <dbReference type="ChEBI" id="CHEBI:29105"/>
        <label>2</label>
    </ligand>
</feature>
<dbReference type="RefSeq" id="WP_049745463.1">
    <property type="nucleotide sequence ID" value="NZ_CP012150.1"/>
</dbReference>
<dbReference type="InterPro" id="IPR036264">
    <property type="entry name" value="Bact_exopeptidase_dim_dom"/>
</dbReference>
<evidence type="ECO:0000313" key="5">
    <source>
        <dbReference type="Proteomes" id="UP000062255"/>
    </source>
</evidence>
<dbReference type="NCBIfam" id="TIGR01879">
    <property type="entry name" value="hydantase"/>
    <property type="match status" value="1"/>
</dbReference>
<evidence type="ECO:0000256" key="1">
    <source>
        <dbReference type="ARBA" id="ARBA00006153"/>
    </source>
</evidence>
<gene>
    <name evidence="4" type="ORF">AFA91_15225</name>
</gene>
<dbReference type="SUPFAM" id="SSF55031">
    <property type="entry name" value="Bacterial exopeptidase dimerisation domain"/>
    <property type="match status" value="1"/>
</dbReference>
<feature type="binding site" evidence="3">
    <location>
        <position position="86"/>
    </location>
    <ligand>
        <name>Zn(2+)</name>
        <dbReference type="ChEBI" id="CHEBI:29105"/>
        <label>1</label>
    </ligand>
</feature>
<dbReference type="KEGG" id="mgo:AFA91_15225"/>
<proteinExistence type="inferred from homology"/>
<dbReference type="EMBL" id="CP012150">
    <property type="protein sequence ID" value="AKS33026.1"/>
    <property type="molecule type" value="Genomic_DNA"/>
</dbReference>
<keyword evidence="3" id="KW-0862">Zinc</keyword>
<dbReference type="GO" id="GO:0046872">
    <property type="term" value="F:metal ion binding"/>
    <property type="evidence" value="ECO:0007669"/>
    <property type="project" value="UniProtKB-KW"/>
</dbReference>
<dbReference type="OrthoDB" id="9808195at2"/>